<comment type="subcellular location">
    <subcellularLocation>
        <location evidence="5">Nucleus</location>
    </subcellularLocation>
</comment>
<accession>A0AAW0BJ75</accession>
<name>A0AAW0BJ75_9AGAR</name>
<feature type="non-terminal residue" evidence="7">
    <location>
        <position position="53"/>
    </location>
</feature>
<evidence type="ECO:0000256" key="1">
    <source>
        <dbReference type="ARBA" id="ARBA00005800"/>
    </source>
</evidence>
<dbReference type="CDD" id="cd00086">
    <property type="entry name" value="homeodomain"/>
    <property type="match status" value="1"/>
</dbReference>
<dbReference type="InterPro" id="IPR009057">
    <property type="entry name" value="Homeodomain-like_sf"/>
</dbReference>
<reference evidence="7 8" key="1">
    <citation type="journal article" date="2024" name="J Genomics">
        <title>Draft genome sequencing and assembly of Favolaschia claudopus CIRM-BRFM 2984 isolated from oak limbs.</title>
        <authorList>
            <person name="Navarro D."/>
            <person name="Drula E."/>
            <person name="Chaduli D."/>
            <person name="Cazenave R."/>
            <person name="Ahrendt S."/>
            <person name="Wang J."/>
            <person name="Lipzen A."/>
            <person name="Daum C."/>
            <person name="Barry K."/>
            <person name="Grigoriev I.V."/>
            <person name="Favel A."/>
            <person name="Rosso M.N."/>
            <person name="Martin F."/>
        </authorList>
    </citation>
    <scope>NUCLEOTIDE SEQUENCE [LARGE SCALE GENOMIC DNA]</scope>
    <source>
        <strain evidence="7 8">CIRM-BRFM 2984</strain>
    </source>
</reference>
<keyword evidence="2 5" id="KW-0238">DNA-binding</keyword>
<dbReference type="InterPro" id="IPR008422">
    <property type="entry name" value="KN_HD"/>
</dbReference>
<evidence type="ECO:0000313" key="7">
    <source>
        <dbReference type="EMBL" id="KAK7025893.1"/>
    </source>
</evidence>
<dbReference type="InterPro" id="IPR001356">
    <property type="entry name" value="HD"/>
</dbReference>
<dbReference type="InterPro" id="IPR050224">
    <property type="entry name" value="TALE_homeobox"/>
</dbReference>
<sequence length="53" mass="6049">RKGGKFPKATIELLKAWLRYHSDHPYPSKEQKKGLSHATGLSISQISNWMINV</sequence>
<proteinExistence type="inferred from homology"/>
<organism evidence="7 8">
    <name type="scientific">Favolaschia claudopus</name>
    <dbReference type="NCBI Taxonomy" id="2862362"/>
    <lineage>
        <taxon>Eukaryota</taxon>
        <taxon>Fungi</taxon>
        <taxon>Dikarya</taxon>
        <taxon>Basidiomycota</taxon>
        <taxon>Agaricomycotina</taxon>
        <taxon>Agaricomycetes</taxon>
        <taxon>Agaricomycetidae</taxon>
        <taxon>Agaricales</taxon>
        <taxon>Marasmiineae</taxon>
        <taxon>Mycenaceae</taxon>
        <taxon>Favolaschia</taxon>
    </lineage>
</organism>
<evidence type="ECO:0000256" key="3">
    <source>
        <dbReference type="ARBA" id="ARBA00023155"/>
    </source>
</evidence>
<dbReference type="GO" id="GO:0003677">
    <property type="term" value="F:DNA binding"/>
    <property type="evidence" value="ECO:0007669"/>
    <property type="project" value="UniProtKB-UniRule"/>
</dbReference>
<feature type="non-terminal residue" evidence="7">
    <location>
        <position position="1"/>
    </location>
</feature>
<dbReference type="SUPFAM" id="SSF46689">
    <property type="entry name" value="Homeodomain-like"/>
    <property type="match status" value="1"/>
</dbReference>
<dbReference type="EMBL" id="JAWWNJ010000033">
    <property type="protein sequence ID" value="KAK7025893.1"/>
    <property type="molecule type" value="Genomic_DNA"/>
</dbReference>
<protein>
    <recommendedName>
        <fullName evidence="6">Homeobox domain-containing protein</fullName>
    </recommendedName>
</protein>
<keyword evidence="4 5" id="KW-0539">Nucleus</keyword>
<dbReference type="Gene3D" id="1.10.10.60">
    <property type="entry name" value="Homeodomain-like"/>
    <property type="match status" value="1"/>
</dbReference>
<feature type="domain" description="Homeobox" evidence="6">
    <location>
        <begin position="1"/>
        <end position="53"/>
    </location>
</feature>
<evidence type="ECO:0000259" key="6">
    <source>
        <dbReference type="PROSITE" id="PS50071"/>
    </source>
</evidence>
<comment type="similarity">
    <text evidence="1">Belongs to the TALE/M-ATYP homeobox family.</text>
</comment>
<evidence type="ECO:0000256" key="2">
    <source>
        <dbReference type="ARBA" id="ARBA00023125"/>
    </source>
</evidence>
<dbReference type="PROSITE" id="PS50071">
    <property type="entry name" value="HOMEOBOX_2"/>
    <property type="match status" value="1"/>
</dbReference>
<dbReference type="Pfam" id="PF05920">
    <property type="entry name" value="Homeobox_KN"/>
    <property type="match status" value="1"/>
</dbReference>
<dbReference type="GO" id="GO:0005634">
    <property type="term" value="C:nucleus"/>
    <property type="evidence" value="ECO:0007669"/>
    <property type="project" value="UniProtKB-SubCell"/>
</dbReference>
<keyword evidence="3 5" id="KW-0371">Homeobox</keyword>
<dbReference type="AlphaFoldDB" id="A0AAW0BJ75"/>
<evidence type="ECO:0000313" key="8">
    <source>
        <dbReference type="Proteomes" id="UP001362999"/>
    </source>
</evidence>
<gene>
    <name evidence="7" type="ORF">R3P38DRAFT_2473508</name>
</gene>
<dbReference type="GO" id="GO:0006355">
    <property type="term" value="P:regulation of DNA-templated transcription"/>
    <property type="evidence" value="ECO:0007669"/>
    <property type="project" value="InterPro"/>
</dbReference>
<comment type="caution">
    <text evidence="7">The sequence shown here is derived from an EMBL/GenBank/DDBJ whole genome shotgun (WGS) entry which is preliminary data.</text>
</comment>
<evidence type="ECO:0000256" key="5">
    <source>
        <dbReference type="PROSITE-ProRule" id="PRU00108"/>
    </source>
</evidence>
<keyword evidence="8" id="KW-1185">Reference proteome</keyword>
<evidence type="ECO:0000256" key="4">
    <source>
        <dbReference type="ARBA" id="ARBA00023242"/>
    </source>
</evidence>
<dbReference type="Proteomes" id="UP001362999">
    <property type="component" value="Unassembled WGS sequence"/>
</dbReference>
<dbReference type="PANTHER" id="PTHR11850">
    <property type="entry name" value="HOMEOBOX PROTEIN TRANSCRIPTION FACTORS"/>
    <property type="match status" value="1"/>
</dbReference>